<dbReference type="OrthoDB" id="193635at2"/>
<gene>
    <name evidence="4" type="ORF">E8A74_46640</name>
</gene>
<dbReference type="PANTHER" id="PTHR33619">
    <property type="entry name" value="POLYSACCHARIDE EXPORT PROTEIN GFCE-RELATED"/>
    <property type="match status" value="1"/>
</dbReference>
<dbReference type="RefSeq" id="WP_136935653.1">
    <property type="nucleotide sequence ID" value="NZ_SSMQ01000095.1"/>
</dbReference>
<evidence type="ECO:0000313" key="5">
    <source>
        <dbReference type="Proteomes" id="UP000309215"/>
    </source>
</evidence>
<dbReference type="InterPro" id="IPR003715">
    <property type="entry name" value="Poly_export_N"/>
</dbReference>
<dbReference type="Gene3D" id="3.10.560.10">
    <property type="entry name" value="Outer membrane lipoprotein wza domain like"/>
    <property type="match status" value="1"/>
</dbReference>
<dbReference type="AlphaFoldDB" id="A0A4U1IPE2"/>
<reference evidence="4 5" key="1">
    <citation type="submission" date="2019-04" db="EMBL/GenBank/DDBJ databases">
        <authorList>
            <person name="Li Y."/>
            <person name="Wang J."/>
        </authorList>
    </citation>
    <scope>NUCLEOTIDE SEQUENCE [LARGE SCALE GENOMIC DNA]</scope>
    <source>
        <strain evidence="4 5">DSM 14668</strain>
    </source>
</reference>
<feature type="domain" description="Polysaccharide export protein N-terminal" evidence="2">
    <location>
        <begin position="50"/>
        <end position="122"/>
    </location>
</feature>
<organism evidence="4 5">
    <name type="scientific">Polyangium fumosum</name>
    <dbReference type="NCBI Taxonomy" id="889272"/>
    <lineage>
        <taxon>Bacteria</taxon>
        <taxon>Pseudomonadati</taxon>
        <taxon>Myxococcota</taxon>
        <taxon>Polyangia</taxon>
        <taxon>Polyangiales</taxon>
        <taxon>Polyangiaceae</taxon>
        <taxon>Polyangium</taxon>
    </lineage>
</organism>
<name>A0A4U1IPE2_9BACT</name>
<dbReference type="Proteomes" id="UP000309215">
    <property type="component" value="Unassembled WGS sequence"/>
</dbReference>
<dbReference type="InterPro" id="IPR019554">
    <property type="entry name" value="Soluble_ligand-bd"/>
</dbReference>
<dbReference type="Pfam" id="PF10531">
    <property type="entry name" value="SLBB"/>
    <property type="match status" value="1"/>
</dbReference>
<accession>A0A4U1IPE2</accession>
<dbReference type="PROSITE" id="PS51257">
    <property type="entry name" value="PROKAR_LIPOPROTEIN"/>
    <property type="match status" value="1"/>
</dbReference>
<keyword evidence="1" id="KW-0732">Signal</keyword>
<dbReference type="PANTHER" id="PTHR33619:SF3">
    <property type="entry name" value="POLYSACCHARIDE EXPORT PROTEIN GFCE-RELATED"/>
    <property type="match status" value="1"/>
</dbReference>
<proteinExistence type="predicted"/>
<dbReference type="Pfam" id="PF02563">
    <property type="entry name" value="Poly_export"/>
    <property type="match status" value="1"/>
</dbReference>
<dbReference type="EMBL" id="SSMQ01000095">
    <property type="protein sequence ID" value="TKC95737.1"/>
    <property type="molecule type" value="Genomic_DNA"/>
</dbReference>
<evidence type="ECO:0000313" key="4">
    <source>
        <dbReference type="EMBL" id="TKC95737.1"/>
    </source>
</evidence>
<dbReference type="InterPro" id="IPR049712">
    <property type="entry name" value="Poly_export"/>
</dbReference>
<evidence type="ECO:0000259" key="2">
    <source>
        <dbReference type="Pfam" id="PF02563"/>
    </source>
</evidence>
<feature type="domain" description="Soluble ligand binding" evidence="3">
    <location>
        <begin position="130"/>
        <end position="184"/>
    </location>
</feature>
<sequence length="210" mass="23018">MDVHEKKRIARGVKGRFVRGCLALLGLVASASCGGARPTYDYTTELRVMRTYTVGPGDVLEVRVWHNEQLSRRVTVRPDGFITLPLVGDIVCGGKTVEQIGKEITEKGQQFYTEPLVVSVEVAELHSYRIYVLGEVTRPGEFTPTGQVTVLQAIALAGGFTRFAAPNEIVIVRKDAHGERRIPFAFTAVVKGGDLRENLPLLTNDTVVVP</sequence>
<dbReference type="Gene3D" id="3.30.1950.10">
    <property type="entry name" value="wza like domain"/>
    <property type="match status" value="1"/>
</dbReference>
<evidence type="ECO:0000256" key="1">
    <source>
        <dbReference type="ARBA" id="ARBA00022729"/>
    </source>
</evidence>
<keyword evidence="5" id="KW-1185">Reference proteome</keyword>
<comment type="caution">
    <text evidence="4">The sequence shown here is derived from an EMBL/GenBank/DDBJ whole genome shotgun (WGS) entry which is preliminary data.</text>
</comment>
<protein>
    <submittedName>
        <fullName evidence="4">Polysaccharide export protein, outer membrane</fullName>
    </submittedName>
</protein>
<dbReference type="GO" id="GO:0015159">
    <property type="term" value="F:polysaccharide transmembrane transporter activity"/>
    <property type="evidence" value="ECO:0007669"/>
    <property type="project" value="InterPro"/>
</dbReference>
<evidence type="ECO:0000259" key="3">
    <source>
        <dbReference type="Pfam" id="PF10531"/>
    </source>
</evidence>